<name>A0A0A9EPY7_ARUDO</name>
<organism evidence="1">
    <name type="scientific">Arundo donax</name>
    <name type="common">Giant reed</name>
    <name type="synonym">Donax arundinaceus</name>
    <dbReference type="NCBI Taxonomy" id="35708"/>
    <lineage>
        <taxon>Eukaryota</taxon>
        <taxon>Viridiplantae</taxon>
        <taxon>Streptophyta</taxon>
        <taxon>Embryophyta</taxon>
        <taxon>Tracheophyta</taxon>
        <taxon>Spermatophyta</taxon>
        <taxon>Magnoliopsida</taxon>
        <taxon>Liliopsida</taxon>
        <taxon>Poales</taxon>
        <taxon>Poaceae</taxon>
        <taxon>PACMAD clade</taxon>
        <taxon>Arundinoideae</taxon>
        <taxon>Arundineae</taxon>
        <taxon>Arundo</taxon>
    </lineage>
</organism>
<accession>A0A0A9EPY7</accession>
<reference evidence="1" key="1">
    <citation type="submission" date="2014-09" db="EMBL/GenBank/DDBJ databases">
        <authorList>
            <person name="Magalhaes I.L.F."/>
            <person name="Oliveira U."/>
            <person name="Santos F.R."/>
            <person name="Vidigal T.H.D.A."/>
            <person name="Brescovit A.D."/>
            <person name="Santos A.J."/>
        </authorList>
    </citation>
    <scope>NUCLEOTIDE SEQUENCE</scope>
    <source>
        <tissue evidence="1">Shoot tissue taken approximately 20 cm above the soil surface</tissue>
    </source>
</reference>
<sequence length="13" mass="1607">MHVYSIMKKEEIV</sequence>
<protein>
    <submittedName>
        <fullName evidence="1">Uncharacterized protein</fullName>
    </submittedName>
</protein>
<proteinExistence type="predicted"/>
<reference evidence="1" key="2">
    <citation type="journal article" date="2015" name="Data Brief">
        <title>Shoot transcriptome of the giant reed, Arundo donax.</title>
        <authorList>
            <person name="Barrero R.A."/>
            <person name="Guerrero F.D."/>
            <person name="Moolhuijzen P."/>
            <person name="Goolsby J.A."/>
            <person name="Tidwell J."/>
            <person name="Bellgard S.E."/>
            <person name="Bellgard M.I."/>
        </authorList>
    </citation>
    <scope>NUCLEOTIDE SEQUENCE</scope>
    <source>
        <tissue evidence="1">Shoot tissue taken approximately 20 cm above the soil surface</tissue>
    </source>
</reference>
<dbReference type="EMBL" id="GBRH01199818">
    <property type="protein sequence ID" value="JAD98077.1"/>
    <property type="molecule type" value="Transcribed_RNA"/>
</dbReference>
<evidence type="ECO:0000313" key="1">
    <source>
        <dbReference type="EMBL" id="JAD98077.1"/>
    </source>
</evidence>